<dbReference type="OrthoDB" id="4660693at2"/>
<gene>
    <name evidence="12" type="ORF">MCNS_19690</name>
</gene>
<dbReference type="EC" id="2.3.1.20" evidence="4 11"/>
<keyword evidence="5 11" id="KW-0444">Lipid biosynthesis</keyword>
<evidence type="ECO:0000256" key="9">
    <source>
        <dbReference type="ARBA" id="ARBA00023315"/>
    </source>
</evidence>
<keyword evidence="9 11" id="KW-0012">Acyltransferase</keyword>
<keyword evidence="7 11" id="KW-0319">Glycerol metabolism</keyword>
<dbReference type="GO" id="GO:0051701">
    <property type="term" value="P:biological process involved in interaction with host"/>
    <property type="evidence" value="ECO:0007669"/>
    <property type="project" value="TreeGrafter"/>
</dbReference>
<dbReference type="STRING" id="44010.AWC00_05255"/>
<evidence type="ECO:0000256" key="2">
    <source>
        <dbReference type="ARBA" id="ARBA00005189"/>
    </source>
</evidence>
<comment type="pathway">
    <text evidence="1 11">Glycerolipid metabolism; triacylglycerol biosynthesis.</text>
</comment>
<comment type="catalytic activity">
    <reaction evidence="10 11">
        <text>an acyl-CoA + a 1,2-diacyl-sn-glycerol = a triacyl-sn-glycerol + CoA</text>
        <dbReference type="Rhea" id="RHEA:10868"/>
        <dbReference type="ChEBI" id="CHEBI:17815"/>
        <dbReference type="ChEBI" id="CHEBI:57287"/>
        <dbReference type="ChEBI" id="CHEBI:58342"/>
        <dbReference type="ChEBI" id="CHEBI:64615"/>
        <dbReference type="EC" id="2.3.1.20"/>
    </reaction>
</comment>
<dbReference type="InterPro" id="IPR014292">
    <property type="entry name" value="Acyl_transf_WS/DGAT"/>
</dbReference>
<protein>
    <recommendedName>
        <fullName evidence="4 11">Diacylglycerol O-acyltransferase</fullName>
        <ecNumber evidence="4 11">2.3.1.20</ecNumber>
    </recommendedName>
</protein>
<dbReference type="AlphaFoldDB" id="A0A1X1TMP5"/>
<evidence type="ECO:0000256" key="3">
    <source>
        <dbReference type="ARBA" id="ARBA00009587"/>
    </source>
</evidence>
<dbReference type="PANTHER" id="PTHR31650">
    <property type="entry name" value="O-ACYLTRANSFERASE (WSD1-LIKE) FAMILY PROTEIN"/>
    <property type="match status" value="1"/>
</dbReference>
<evidence type="ECO:0000313" key="13">
    <source>
        <dbReference type="Proteomes" id="UP000467385"/>
    </source>
</evidence>
<evidence type="ECO:0000256" key="5">
    <source>
        <dbReference type="ARBA" id="ARBA00022516"/>
    </source>
</evidence>
<evidence type="ECO:0000256" key="7">
    <source>
        <dbReference type="ARBA" id="ARBA00022798"/>
    </source>
</evidence>
<dbReference type="GO" id="GO:0001666">
    <property type="term" value="P:response to hypoxia"/>
    <property type="evidence" value="ECO:0007669"/>
    <property type="project" value="TreeGrafter"/>
</dbReference>
<name>A0A1X1TMP5_9MYCO</name>
<dbReference type="GO" id="GO:0004144">
    <property type="term" value="F:diacylglycerol O-acyltransferase activity"/>
    <property type="evidence" value="ECO:0007669"/>
    <property type="project" value="UniProtKB-EC"/>
</dbReference>
<organism evidence="12 13">
    <name type="scientific">Mycobacterium conspicuum</name>
    <dbReference type="NCBI Taxonomy" id="44010"/>
    <lineage>
        <taxon>Bacteria</taxon>
        <taxon>Bacillati</taxon>
        <taxon>Actinomycetota</taxon>
        <taxon>Actinomycetes</taxon>
        <taxon>Mycobacteriales</taxon>
        <taxon>Mycobacteriaceae</taxon>
        <taxon>Mycobacterium</taxon>
    </lineage>
</organism>
<evidence type="ECO:0000313" key="12">
    <source>
        <dbReference type="EMBL" id="BBZ38906.1"/>
    </source>
</evidence>
<comment type="similarity">
    <text evidence="3 11">Belongs to the long-chain O-acyltransferase family.</text>
</comment>
<comment type="pathway">
    <text evidence="2">Lipid metabolism.</text>
</comment>
<dbReference type="Pfam" id="PF03007">
    <property type="entry name" value="WS_DGAT_cat"/>
    <property type="match status" value="1"/>
</dbReference>
<dbReference type="Pfam" id="PF06974">
    <property type="entry name" value="WS_DGAT_C"/>
    <property type="match status" value="1"/>
</dbReference>
<sequence>MQRLTGSDAMMLFSEAANVPMHTVKVAILEAPGAGEFSVQAARRVVQQRLHRFEPLRRVLVDTPYGFHRPMWRENCPVDLDYHVRPLRLPAPGGRRELDDAIAKLIEQPLDRTRPLWEIYVIDGLADGRLAVVTKIHHALADGVASANLLAGALEKPDKPEGVPAGVECDTHPSRTQLLWTAIRDHVRQIAELPSLLRYTVAGIHRVTRSRRNRTAVKVPRAFTNHRLTTQRRFATAGVPFADAKQITRELGCTINDLVLAMAAGAARELRLRYDGHSDAPLVAMVPVCLDATPGRSAGNNFTQMAVALPADLDEPLHRVKRSHEAAVSAKQLHTLLGPELLTRWFAYLPPLMVRKLSALMARTNAHLKMQNLVVSNVPGPRERVHVAGATIAEFYSVGPLVAGTGLNITVWSYADQMNISVLADALTVSDAHEVTDELLRQFAEIASAAGVYATYQADVA</sequence>
<dbReference type="SUPFAM" id="SSF52777">
    <property type="entry name" value="CoA-dependent acyltransferases"/>
    <property type="match status" value="1"/>
</dbReference>
<reference evidence="12 13" key="1">
    <citation type="journal article" date="2019" name="Emerg. Microbes Infect.">
        <title>Comprehensive subspecies identification of 175 nontuberculous mycobacteria species based on 7547 genomic profiles.</title>
        <authorList>
            <person name="Matsumoto Y."/>
            <person name="Kinjo T."/>
            <person name="Motooka D."/>
            <person name="Nabeya D."/>
            <person name="Jung N."/>
            <person name="Uechi K."/>
            <person name="Horii T."/>
            <person name="Iida T."/>
            <person name="Fujita J."/>
            <person name="Nakamura S."/>
        </authorList>
    </citation>
    <scope>NUCLEOTIDE SEQUENCE [LARGE SCALE GENOMIC DNA]</scope>
    <source>
        <strain evidence="12 13">JCM 14738</strain>
    </source>
</reference>
<dbReference type="InterPro" id="IPR004255">
    <property type="entry name" value="O-acyltransferase_WSD1_N"/>
</dbReference>
<dbReference type="InterPro" id="IPR009721">
    <property type="entry name" value="O-acyltransferase_WSD1_C"/>
</dbReference>
<dbReference type="Proteomes" id="UP000467385">
    <property type="component" value="Chromosome"/>
</dbReference>
<dbReference type="Gene3D" id="3.30.559.10">
    <property type="entry name" value="Chloramphenicol acetyltransferase-like domain"/>
    <property type="match status" value="1"/>
</dbReference>
<dbReference type="PANTHER" id="PTHR31650:SF1">
    <property type="entry name" value="WAX ESTER SYNTHASE_DIACYLGLYCEROL ACYLTRANSFERASE 4-RELATED"/>
    <property type="match status" value="1"/>
</dbReference>
<evidence type="ECO:0000256" key="1">
    <source>
        <dbReference type="ARBA" id="ARBA00004771"/>
    </source>
</evidence>
<keyword evidence="8 11" id="KW-0443">Lipid metabolism</keyword>
<dbReference type="GO" id="GO:0071731">
    <property type="term" value="P:response to nitric oxide"/>
    <property type="evidence" value="ECO:0007669"/>
    <property type="project" value="TreeGrafter"/>
</dbReference>
<dbReference type="GO" id="GO:0006071">
    <property type="term" value="P:glycerol metabolic process"/>
    <property type="evidence" value="ECO:0007669"/>
    <property type="project" value="UniProtKB-KW"/>
</dbReference>
<evidence type="ECO:0000256" key="4">
    <source>
        <dbReference type="ARBA" id="ARBA00013244"/>
    </source>
</evidence>
<evidence type="ECO:0000256" key="11">
    <source>
        <dbReference type="RuleBase" id="RU361241"/>
    </source>
</evidence>
<dbReference type="EMBL" id="AP022613">
    <property type="protein sequence ID" value="BBZ38906.1"/>
    <property type="molecule type" value="Genomic_DNA"/>
</dbReference>
<accession>A0A1X1TMP5</accession>
<evidence type="ECO:0000256" key="6">
    <source>
        <dbReference type="ARBA" id="ARBA00022679"/>
    </source>
</evidence>
<evidence type="ECO:0000256" key="8">
    <source>
        <dbReference type="ARBA" id="ARBA00023098"/>
    </source>
</evidence>
<proteinExistence type="inferred from homology"/>
<dbReference type="GO" id="GO:0005886">
    <property type="term" value="C:plasma membrane"/>
    <property type="evidence" value="ECO:0007669"/>
    <property type="project" value="TreeGrafter"/>
</dbReference>
<dbReference type="InterPro" id="IPR045034">
    <property type="entry name" value="O-acyltransferase_WSD1-like"/>
</dbReference>
<dbReference type="UniPathway" id="UPA00282"/>
<evidence type="ECO:0000256" key="10">
    <source>
        <dbReference type="ARBA" id="ARBA00048109"/>
    </source>
</evidence>
<dbReference type="GO" id="GO:0019432">
    <property type="term" value="P:triglyceride biosynthetic process"/>
    <property type="evidence" value="ECO:0007669"/>
    <property type="project" value="UniProtKB-UniPathway"/>
</dbReference>
<dbReference type="RefSeq" id="WP_085231610.1">
    <property type="nucleotide sequence ID" value="NZ_AP022613.1"/>
</dbReference>
<keyword evidence="6 11" id="KW-0808">Transferase</keyword>
<dbReference type="InterPro" id="IPR023213">
    <property type="entry name" value="CAT-like_dom_sf"/>
</dbReference>
<dbReference type="NCBIfam" id="TIGR02946">
    <property type="entry name" value="acyl_WS_DGAT"/>
    <property type="match status" value="1"/>
</dbReference>
<keyword evidence="13" id="KW-1185">Reference proteome</keyword>